<protein>
    <submittedName>
        <fullName evidence="4">TetR family transcriptional regulator</fullName>
    </submittedName>
</protein>
<dbReference type="GO" id="GO:0003677">
    <property type="term" value="F:DNA binding"/>
    <property type="evidence" value="ECO:0007669"/>
    <property type="project" value="UniProtKB-UniRule"/>
</dbReference>
<feature type="DNA-binding region" description="H-T-H motif" evidence="2">
    <location>
        <begin position="34"/>
        <end position="53"/>
    </location>
</feature>
<dbReference type="InterPro" id="IPR009057">
    <property type="entry name" value="Homeodomain-like_sf"/>
</dbReference>
<dbReference type="Pfam" id="PF00440">
    <property type="entry name" value="TetR_N"/>
    <property type="match status" value="1"/>
</dbReference>
<organism evidence="4 5">
    <name type="scientific">Caloranaerobacter azorensis H53214</name>
    <dbReference type="NCBI Taxonomy" id="1156417"/>
    <lineage>
        <taxon>Bacteria</taxon>
        <taxon>Bacillati</taxon>
        <taxon>Bacillota</taxon>
        <taxon>Tissierellia</taxon>
        <taxon>Tissierellales</taxon>
        <taxon>Thermohalobacteraceae</taxon>
        <taxon>Caloranaerobacter</taxon>
    </lineage>
</organism>
<dbReference type="STRING" id="1156417.Y919_09625"/>
<keyword evidence="1 2" id="KW-0238">DNA-binding</keyword>
<dbReference type="PRINTS" id="PR00455">
    <property type="entry name" value="HTHTETR"/>
</dbReference>
<dbReference type="RefSeq" id="WP_035164264.1">
    <property type="nucleotide sequence ID" value="NZ_AZTB01000055.1"/>
</dbReference>
<accession>A0A096DKM1</accession>
<evidence type="ECO:0000259" key="3">
    <source>
        <dbReference type="PROSITE" id="PS50977"/>
    </source>
</evidence>
<dbReference type="SUPFAM" id="SSF46689">
    <property type="entry name" value="Homeodomain-like"/>
    <property type="match status" value="1"/>
</dbReference>
<gene>
    <name evidence="4" type="ORF">Y919_09625</name>
</gene>
<dbReference type="PROSITE" id="PS50977">
    <property type="entry name" value="HTH_TETR_2"/>
    <property type="match status" value="1"/>
</dbReference>
<sequence length="204" mass="24481">MPKQTFFNLPEDKKKKIIDAARKEFSRVPIYDASISNIIKNANIPRGSFYQYFENKEDIFFLVLKDFRDMNQRKFKKFLIDTNGDLIKAFILLYEYLLQFLTNEEDKNFFKNAFLNMNHRIEQNIAPWFRNDNKRKYLDELLKLIDLSKLNITELDDVCIIFRILTKLTMSNIVESLAKKLSFDESMQLYKKQIELIKNGIYKN</sequence>
<reference evidence="4 5" key="1">
    <citation type="submission" date="2013-12" db="EMBL/GenBank/DDBJ databases">
        <title>Draft genome sequence of Caloranaerobacter sp. H53214.</title>
        <authorList>
            <person name="Jiang L.J."/>
            <person name="Shao Z.Z."/>
            <person name="Long M.N."/>
        </authorList>
    </citation>
    <scope>NUCLEOTIDE SEQUENCE [LARGE SCALE GENOMIC DNA]</scope>
    <source>
        <strain evidence="4 5">H53214</strain>
    </source>
</reference>
<evidence type="ECO:0000313" key="4">
    <source>
        <dbReference type="EMBL" id="KGG79831.1"/>
    </source>
</evidence>
<dbReference type="Proteomes" id="UP000029622">
    <property type="component" value="Unassembled WGS sequence"/>
</dbReference>
<proteinExistence type="predicted"/>
<dbReference type="EMBL" id="AZTB01000055">
    <property type="protein sequence ID" value="KGG79831.1"/>
    <property type="molecule type" value="Genomic_DNA"/>
</dbReference>
<comment type="caution">
    <text evidence="4">The sequence shown here is derived from an EMBL/GenBank/DDBJ whole genome shotgun (WGS) entry which is preliminary data.</text>
</comment>
<dbReference type="Gene3D" id="1.10.357.10">
    <property type="entry name" value="Tetracycline Repressor, domain 2"/>
    <property type="match status" value="1"/>
</dbReference>
<feature type="domain" description="HTH tetR-type" evidence="3">
    <location>
        <begin position="11"/>
        <end position="71"/>
    </location>
</feature>
<dbReference type="AlphaFoldDB" id="A0A096DKM1"/>
<dbReference type="PANTHER" id="PTHR43479">
    <property type="entry name" value="ACREF/ENVCD OPERON REPRESSOR-RELATED"/>
    <property type="match status" value="1"/>
</dbReference>
<name>A0A096DKM1_9FIRM</name>
<evidence type="ECO:0000256" key="2">
    <source>
        <dbReference type="PROSITE-ProRule" id="PRU00335"/>
    </source>
</evidence>
<dbReference type="Pfam" id="PF17924">
    <property type="entry name" value="TetR_C_19"/>
    <property type="match status" value="1"/>
</dbReference>
<dbReference type="InterPro" id="IPR001647">
    <property type="entry name" value="HTH_TetR"/>
</dbReference>
<evidence type="ECO:0000313" key="5">
    <source>
        <dbReference type="Proteomes" id="UP000029622"/>
    </source>
</evidence>
<dbReference type="PANTHER" id="PTHR43479:SF22">
    <property type="entry name" value="TRANSCRIPTIONAL REGULATOR, TETR FAMILY"/>
    <property type="match status" value="1"/>
</dbReference>
<evidence type="ECO:0000256" key="1">
    <source>
        <dbReference type="ARBA" id="ARBA00023125"/>
    </source>
</evidence>
<dbReference type="InterPro" id="IPR050624">
    <property type="entry name" value="HTH-type_Tx_Regulator"/>
</dbReference>